<proteinExistence type="inferred from homology"/>
<protein>
    <recommendedName>
        <fullName evidence="5">Probable membrane transporter protein</fullName>
    </recommendedName>
</protein>
<feature type="transmembrane region" description="Helical" evidence="5">
    <location>
        <begin position="110"/>
        <end position="131"/>
    </location>
</feature>
<keyword evidence="3 5" id="KW-1133">Transmembrane helix</keyword>
<comment type="subcellular location">
    <subcellularLocation>
        <location evidence="5">Cell membrane</location>
        <topology evidence="5">Multi-pass membrane protein</topology>
    </subcellularLocation>
    <subcellularLocation>
        <location evidence="1">Membrane</location>
        <topology evidence="1">Multi-pass membrane protein</topology>
    </subcellularLocation>
</comment>
<feature type="transmembrane region" description="Helical" evidence="5">
    <location>
        <begin position="275"/>
        <end position="296"/>
    </location>
</feature>
<evidence type="ECO:0000313" key="7">
    <source>
        <dbReference type="Proteomes" id="UP001595711"/>
    </source>
</evidence>
<comment type="similarity">
    <text evidence="5">Belongs to the 4-toluene sulfonate uptake permease (TSUP) (TC 2.A.102) family.</text>
</comment>
<dbReference type="Proteomes" id="UP001595711">
    <property type="component" value="Unassembled WGS sequence"/>
</dbReference>
<dbReference type="EMBL" id="JBHRYJ010000001">
    <property type="protein sequence ID" value="MFC3674526.1"/>
    <property type="molecule type" value="Genomic_DNA"/>
</dbReference>
<evidence type="ECO:0000256" key="4">
    <source>
        <dbReference type="ARBA" id="ARBA00023136"/>
    </source>
</evidence>
<accession>A0ABV7VCI9</accession>
<feature type="transmembrane region" description="Helical" evidence="5">
    <location>
        <begin position="85"/>
        <end position="104"/>
    </location>
</feature>
<feature type="transmembrane region" description="Helical" evidence="5">
    <location>
        <begin position="207"/>
        <end position="231"/>
    </location>
</feature>
<organism evidence="6 7">
    <name type="scientific">Ferrovibrio xuzhouensis</name>
    <dbReference type="NCBI Taxonomy" id="1576914"/>
    <lineage>
        <taxon>Bacteria</taxon>
        <taxon>Pseudomonadati</taxon>
        <taxon>Pseudomonadota</taxon>
        <taxon>Alphaproteobacteria</taxon>
        <taxon>Rhodospirillales</taxon>
        <taxon>Rhodospirillaceae</taxon>
        <taxon>Ferrovibrio</taxon>
    </lineage>
</organism>
<dbReference type="InterPro" id="IPR002781">
    <property type="entry name" value="TM_pro_TauE-like"/>
</dbReference>
<feature type="transmembrane region" description="Helical" evidence="5">
    <location>
        <begin position="243"/>
        <end position="263"/>
    </location>
</feature>
<dbReference type="InterPro" id="IPR051598">
    <property type="entry name" value="TSUP/Inactive_protease-like"/>
</dbReference>
<feature type="transmembrane region" description="Helical" evidence="5">
    <location>
        <begin position="174"/>
        <end position="201"/>
    </location>
</feature>
<sequence length="310" mass="32874">MQIYLPIAEMSVSLWLPLGLGAAVGYLSGLFGVGGGFLLTPLLIFIGVPPPVAVAASANQVVASSVSAVYAHWRKGNVDFKMGGVLLIGGLAGSAFGAYLFSVLKRIGQLDAVIALSYVVILGLIGSLMMTDSIRLFWRSRGGAVQPPMRRRRMHDHPWIRVLPFKLRFRKSQLYVSALLPVALGFVVGILAAIMGVGAGFMLVPAMIYLLGMPTAVVIGTSLVQIIFVTANVTMLHAISTQTVDLTLVLLLVMGSVVGAQYGVRHGARLRGEQIRGLLAAVVLAVAVVLATQLVIPPDDVYFLEAGSQR</sequence>
<gene>
    <name evidence="6" type="ORF">ACFOOQ_03165</name>
</gene>
<dbReference type="PANTHER" id="PTHR43701">
    <property type="entry name" value="MEMBRANE TRANSPORTER PROTEIN MJ0441-RELATED"/>
    <property type="match status" value="1"/>
</dbReference>
<evidence type="ECO:0000256" key="3">
    <source>
        <dbReference type="ARBA" id="ARBA00022989"/>
    </source>
</evidence>
<evidence type="ECO:0000256" key="5">
    <source>
        <dbReference type="RuleBase" id="RU363041"/>
    </source>
</evidence>
<comment type="caution">
    <text evidence="6">The sequence shown here is derived from an EMBL/GenBank/DDBJ whole genome shotgun (WGS) entry which is preliminary data.</text>
</comment>
<evidence type="ECO:0000256" key="1">
    <source>
        <dbReference type="ARBA" id="ARBA00004141"/>
    </source>
</evidence>
<name>A0ABV7VCI9_9PROT</name>
<evidence type="ECO:0000256" key="2">
    <source>
        <dbReference type="ARBA" id="ARBA00022692"/>
    </source>
</evidence>
<dbReference type="RefSeq" id="WP_379721660.1">
    <property type="nucleotide sequence ID" value="NZ_JBHRYJ010000001.1"/>
</dbReference>
<evidence type="ECO:0000313" key="6">
    <source>
        <dbReference type="EMBL" id="MFC3674526.1"/>
    </source>
</evidence>
<keyword evidence="5" id="KW-1003">Cell membrane</keyword>
<keyword evidence="2 5" id="KW-0812">Transmembrane</keyword>
<reference evidence="7" key="1">
    <citation type="journal article" date="2019" name="Int. J. Syst. Evol. Microbiol.">
        <title>The Global Catalogue of Microorganisms (GCM) 10K type strain sequencing project: providing services to taxonomists for standard genome sequencing and annotation.</title>
        <authorList>
            <consortium name="The Broad Institute Genomics Platform"/>
            <consortium name="The Broad Institute Genome Sequencing Center for Infectious Disease"/>
            <person name="Wu L."/>
            <person name="Ma J."/>
        </authorList>
    </citation>
    <scope>NUCLEOTIDE SEQUENCE [LARGE SCALE GENOMIC DNA]</scope>
    <source>
        <strain evidence="7">KCTC 42182</strain>
    </source>
</reference>
<dbReference type="PANTHER" id="PTHR43701:SF12">
    <property type="entry name" value="MEMBRANE TRANSPORTER PROTEIN YTNM-RELATED"/>
    <property type="match status" value="1"/>
</dbReference>
<dbReference type="Pfam" id="PF01925">
    <property type="entry name" value="TauE"/>
    <property type="match status" value="1"/>
</dbReference>
<keyword evidence="4 5" id="KW-0472">Membrane</keyword>
<keyword evidence="7" id="KW-1185">Reference proteome</keyword>
<feature type="transmembrane region" description="Helical" evidence="5">
    <location>
        <begin position="12"/>
        <end position="40"/>
    </location>
</feature>